<reference evidence="3 4" key="1">
    <citation type="journal article" date="2013" name="PLoS Genet.">
        <title>The genome and development-dependent transcriptomes of Pyronema confluens: a window into fungal evolution.</title>
        <authorList>
            <person name="Traeger S."/>
            <person name="Altegoer F."/>
            <person name="Freitag M."/>
            <person name="Gabaldon T."/>
            <person name="Kempken F."/>
            <person name="Kumar A."/>
            <person name="Marcet-Houben M."/>
            <person name="Poggeler S."/>
            <person name="Stajich J.E."/>
            <person name="Nowrousian M."/>
        </authorList>
    </citation>
    <scope>NUCLEOTIDE SEQUENCE [LARGE SCALE GENOMIC DNA]</scope>
    <source>
        <strain evidence="4">CBS 100304</strain>
        <tissue evidence="3">Vegetative mycelium</tissue>
    </source>
</reference>
<feature type="region of interest" description="Disordered" evidence="1">
    <location>
        <begin position="1"/>
        <end position="42"/>
    </location>
</feature>
<protein>
    <submittedName>
        <fullName evidence="3">Uncharacterized protein</fullName>
    </submittedName>
</protein>
<keyword evidence="4" id="KW-1185">Reference proteome</keyword>
<sequence length="197" mass="22535">MSSITTPSRSYDDRNSIPGTLTPTENSDYGSSPGVLTPAGSSDCENSLEMLKSAYTNFSNEVDTLRSDLIYYKLQASRHRVKYLDLKEVHKRMVASWEADKAKTQELERGVLTIERIWEADKVKTQELKRQIVLIERKMRKRQADGELKVMELKLGHRAQVLEGELKAMEAKLRKIIMAFAVIFGVMLALLMNRQLR</sequence>
<evidence type="ECO:0000256" key="1">
    <source>
        <dbReference type="SAM" id="MobiDB-lite"/>
    </source>
</evidence>
<dbReference type="AlphaFoldDB" id="U4KWK5"/>
<evidence type="ECO:0000313" key="4">
    <source>
        <dbReference type="Proteomes" id="UP000018144"/>
    </source>
</evidence>
<feature type="transmembrane region" description="Helical" evidence="2">
    <location>
        <begin position="176"/>
        <end position="192"/>
    </location>
</feature>
<evidence type="ECO:0000313" key="3">
    <source>
        <dbReference type="EMBL" id="CCX06282.1"/>
    </source>
</evidence>
<dbReference type="EMBL" id="HF935285">
    <property type="protein sequence ID" value="CCX06282.1"/>
    <property type="molecule type" value="Genomic_DNA"/>
</dbReference>
<organism evidence="3 4">
    <name type="scientific">Pyronema omphalodes (strain CBS 100304)</name>
    <name type="common">Pyronema confluens</name>
    <dbReference type="NCBI Taxonomy" id="1076935"/>
    <lineage>
        <taxon>Eukaryota</taxon>
        <taxon>Fungi</taxon>
        <taxon>Dikarya</taxon>
        <taxon>Ascomycota</taxon>
        <taxon>Pezizomycotina</taxon>
        <taxon>Pezizomycetes</taxon>
        <taxon>Pezizales</taxon>
        <taxon>Pyronemataceae</taxon>
        <taxon>Pyronema</taxon>
    </lineage>
</organism>
<keyword evidence="2" id="KW-0472">Membrane</keyword>
<name>U4KWK5_PYROM</name>
<keyword evidence="2" id="KW-0812">Transmembrane</keyword>
<dbReference type="Proteomes" id="UP000018144">
    <property type="component" value="Unassembled WGS sequence"/>
</dbReference>
<gene>
    <name evidence="3" type="ORF">PCON_05869</name>
</gene>
<evidence type="ECO:0000256" key="2">
    <source>
        <dbReference type="SAM" id="Phobius"/>
    </source>
</evidence>
<feature type="compositionally biased region" description="Polar residues" evidence="1">
    <location>
        <begin position="17"/>
        <end position="30"/>
    </location>
</feature>
<proteinExistence type="predicted"/>
<accession>U4KWK5</accession>
<keyword evidence="2" id="KW-1133">Transmembrane helix</keyword>